<keyword evidence="5" id="KW-1185">Reference proteome</keyword>
<dbReference type="KEGG" id="fwa:DCMF_24670"/>
<evidence type="ECO:0000256" key="1">
    <source>
        <dbReference type="ARBA" id="ARBA00004496"/>
    </source>
</evidence>
<gene>
    <name evidence="4" type="ORF">DCMF_24670</name>
</gene>
<dbReference type="RefSeq" id="WP_148136889.1">
    <property type="nucleotide sequence ID" value="NZ_CP017634.1"/>
</dbReference>
<dbReference type="Gene3D" id="1.10.10.370">
    <property type="entry name" value="DsrC-like protein, C-terminal domain"/>
    <property type="match status" value="1"/>
</dbReference>
<accession>A0A3G1KYK4</accession>
<proteinExistence type="inferred from homology"/>
<evidence type="ECO:0000313" key="4">
    <source>
        <dbReference type="EMBL" id="ATW27521.1"/>
    </source>
</evidence>
<dbReference type="InterPro" id="IPR042072">
    <property type="entry name" value="DsrC-like_C"/>
</dbReference>
<name>A0A3G1KYK4_FORW1</name>
<dbReference type="GO" id="GO:0005737">
    <property type="term" value="C:cytoplasm"/>
    <property type="evidence" value="ECO:0007669"/>
    <property type="project" value="UniProtKB-SubCell"/>
</dbReference>
<evidence type="ECO:0000256" key="3">
    <source>
        <dbReference type="ARBA" id="ARBA00022490"/>
    </source>
</evidence>
<evidence type="ECO:0000313" key="5">
    <source>
        <dbReference type="Proteomes" id="UP000323521"/>
    </source>
</evidence>
<dbReference type="SUPFAM" id="SSF69721">
    <property type="entry name" value="DsrC, the gamma subunit of dissimilatory sulfite reductase"/>
    <property type="match status" value="1"/>
</dbReference>
<dbReference type="InterPro" id="IPR025526">
    <property type="entry name" value="DsrC-like_dom_sf"/>
</dbReference>
<dbReference type="OrthoDB" id="1808429at2"/>
<comment type="similarity">
    <text evidence="2">Belongs to the DsrC/TusE family.</text>
</comment>
<organism evidence="4 5">
    <name type="scientific">Formimonas warabiya</name>
    <dbReference type="NCBI Taxonomy" id="1761012"/>
    <lineage>
        <taxon>Bacteria</taxon>
        <taxon>Bacillati</taxon>
        <taxon>Bacillota</taxon>
        <taxon>Clostridia</taxon>
        <taxon>Eubacteriales</taxon>
        <taxon>Peptococcaceae</taxon>
        <taxon>Candidatus Formimonas</taxon>
    </lineage>
</organism>
<sequence length="115" mass="13569">MSRFNILGSQIRRHYLYLGAICVEDEKIWQEMTECILTKEGIDPITPRHREIMAFLRQYYLERQRSPSVREICAQTNSTSGDFFALFSDWPHTLFVINSIVSQVLGIPFWHTEQD</sequence>
<evidence type="ECO:0000256" key="2">
    <source>
        <dbReference type="ARBA" id="ARBA00005718"/>
    </source>
</evidence>
<comment type="subcellular location">
    <subcellularLocation>
        <location evidence="1">Cytoplasm</location>
    </subcellularLocation>
</comment>
<reference evidence="4 5" key="1">
    <citation type="submission" date="2016-10" db="EMBL/GenBank/DDBJ databases">
        <title>Complete Genome Sequence of Peptococcaceae strain DCMF.</title>
        <authorList>
            <person name="Edwards R.J."/>
            <person name="Holland S.I."/>
            <person name="Deshpande N.P."/>
            <person name="Wong Y.K."/>
            <person name="Ertan H."/>
            <person name="Manefield M."/>
            <person name="Russell T.L."/>
            <person name="Lee M.J."/>
        </authorList>
    </citation>
    <scope>NUCLEOTIDE SEQUENCE [LARGE SCALE GENOMIC DNA]</scope>
    <source>
        <strain evidence="4 5">DCMF</strain>
    </source>
</reference>
<dbReference type="EMBL" id="CP017634">
    <property type="protein sequence ID" value="ATW27521.1"/>
    <property type="molecule type" value="Genomic_DNA"/>
</dbReference>
<evidence type="ECO:0008006" key="6">
    <source>
        <dbReference type="Google" id="ProtNLM"/>
    </source>
</evidence>
<keyword evidence="3" id="KW-0963">Cytoplasm</keyword>
<protein>
    <recommendedName>
        <fullName evidence="6">TusE/DsrC/DsvC family sulfur relay protein</fullName>
    </recommendedName>
</protein>
<dbReference type="Proteomes" id="UP000323521">
    <property type="component" value="Chromosome"/>
</dbReference>
<dbReference type="Pfam" id="PF04358">
    <property type="entry name" value="DsrC"/>
    <property type="match status" value="1"/>
</dbReference>
<dbReference type="AlphaFoldDB" id="A0A3G1KYK4"/>
<dbReference type="InterPro" id="IPR007453">
    <property type="entry name" value="DsrC/TusE"/>
</dbReference>